<reference evidence="2" key="1">
    <citation type="journal article" date="2007" name="BMC Genomics">
        <title>Analysis of the immune-inducible transcriptome from microbial stress resistant, rat-tailed maggots of the drone fly Eristalis tenax.</title>
        <authorList>
            <person name="Altincicek B."/>
            <person name="Vilcinskas A."/>
        </authorList>
    </citation>
    <scope>NUCLEOTIDE SEQUENCE</scope>
    <source>
        <strain evidence="2">21</strain>
    </source>
</reference>
<dbReference type="EMBL" id="AM706429">
    <property type="protein sequence ID" value="CAM92120.1"/>
    <property type="molecule type" value="mRNA"/>
</dbReference>
<accession>A4VBB1</accession>
<feature type="signal peptide" evidence="1">
    <location>
        <begin position="1"/>
        <end position="17"/>
    </location>
</feature>
<evidence type="ECO:0000256" key="1">
    <source>
        <dbReference type="SAM" id="SignalP"/>
    </source>
</evidence>
<dbReference type="AlphaFoldDB" id="A4VBB1"/>
<organism evidence="2">
    <name type="scientific">Eristalis tenax</name>
    <name type="common">Drone fly</name>
    <name type="synonym">Musca tenax</name>
    <dbReference type="NCBI Taxonomy" id="198635"/>
    <lineage>
        <taxon>Eukaryota</taxon>
        <taxon>Metazoa</taxon>
        <taxon>Ecdysozoa</taxon>
        <taxon>Arthropoda</taxon>
        <taxon>Hexapoda</taxon>
        <taxon>Insecta</taxon>
        <taxon>Pterygota</taxon>
        <taxon>Neoptera</taxon>
        <taxon>Endopterygota</taxon>
        <taxon>Diptera</taxon>
        <taxon>Brachycera</taxon>
        <taxon>Muscomorpha</taxon>
        <taxon>Syrphoidea</taxon>
        <taxon>Syrphidae</taxon>
        <taxon>Eristalinae</taxon>
        <taxon>Eristalini</taxon>
        <taxon>Eristalis</taxon>
    </lineage>
</organism>
<evidence type="ECO:0000313" key="2">
    <source>
        <dbReference type="EMBL" id="CAM92120.1"/>
    </source>
</evidence>
<sequence length="112" mass="12591">MISKVFVLLSLVAVSLCASVSDPLLWRTDLIDGDELSSDVQDYLKEQFVSLPEYENEVELTDPPQPLQEVALSELGLGQSGTRMKRRVVVCRYVAIRTNRTKKPVVIVRCPK</sequence>
<feature type="chain" id="PRO_5002675008" evidence="1">
    <location>
        <begin position="18"/>
        <end position="112"/>
    </location>
</feature>
<name>A4VBB1_ERITN</name>
<keyword evidence="1" id="KW-0732">Signal</keyword>
<proteinExistence type="evidence at transcript level"/>
<protein>
    <submittedName>
        <fullName evidence="2">Uncharacterized protein</fullName>
    </submittedName>
</protein>